<dbReference type="AlphaFoldDB" id="A0A2N6PLA5"/>
<dbReference type="GO" id="GO:0006261">
    <property type="term" value="P:DNA-templated DNA replication"/>
    <property type="evidence" value="ECO:0007669"/>
    <property type="project" value="UniProtKB-UniRule"/>
</dbReference>
<dbReference type="InterPro" id="IPR001126">
    <property type="entry name" value="UmuC"/>
</dbReference>
<feature type="active site" evidence="4">
    <location>
        <position position="124"/>
    </location>
</feature>
<comment type="similarity">
    <text evidence="1 4">Belongs to the DNA polymerase type-Y family.</text>
</comment>
<dbReference type="InterPro" id="IPR043502">
    <property type="entry name" value="DNA/RNA_pol_sf"/>
</dbReference>
<protein>
    <recommendedName>
        <fullName evidence="4">DNA polymerase IV</fullName>
        <shortName evidence="4">Pol IV</shortName>
        <ecNumber evidence="4">2.7.7.7</ecNumber>
    </recommendedName>
</protein>
<dbReference type="GO" id="GO:0003684">
    <property type="term" value="F:damaged DNA binding"/>
    <property type="evidence" value="ECO:0007669"/>
    <property type="project" value="InterPro"/>
</dbReference>
<dbReference type="Gene3D" id="3.30.1490.100">
    <property type="entry name" value="DNA polymerase, Y-family, little finger domain"/>
    <property type="match status" value="1"/>
</dbReference>
<proteinExistence type="inferred from homology"/>
<comment type="subunit">
    <text evidence="4">Monomer.</text>
</comment>
<evidence type="ECO:0000259" key="5">
    <source>
        <dbReference type="PROSITE" id="PS50173"/>
    </source>
</evidence>
<dbReference type="CDD" id="cd03586">
    <property type="entry name" value="PolY_Pol_IV_kappa"/>
    <property type="match status" value="1"/>
</dbReference>
<dbReference type="GO" id="GO:0005829">
    <property type="term" value="C:cytosol"/>
    <property type="evidence" value="ECO:0007669"/>
    <property type="project" value="TreeGrafter"/>
</dbReference>
<dbReference type="Proteomes" id="UP000235703">
    <property type="component" value="Unassembled WGS sequence"/>
</dbReference>
<evidence type="ECO:0000256" key="2">
    <source>
        <dbReference type="ARBA" id="ARBA00025589"/>
    </source>
</evidence>
<keyword evidence="4" id="KW-0479">Metal-binding</keyword>
<feature type="binding site" evidence="4">
    <location>
        <position position="123"/>
    </location>
    <ligand>
        <name>Mg(2+)</name>
        <dbReference type="ChEBI" id="CHEBI:18420"/>
    </ligand>
</feature>
<keyword evidence="4" id="KW-0239">DNA-directed DNA polymerase</keyword>
<dbReference type="Gene3D" id="3.40.1170.60">
    <property type="match status" value="1"/>
</dbReference>
<keyword evidence="4" id="KW-0515">Mutator protein</keyword>
<dbReference type="InterPro" id="IPR022880">
    <property type="entry name" value="DNApol_IV"/>
</dbReference>
<keyword evidence="4" id="KW-0460">Magnesium</keyword>
<comment type="subcellular location">
    <subcellularLocation>
        <location evidence="4">Cytoplasm</location>
    </subcellularLocation>
</comment>
<evidence type="ECO:0000313" key="6">
    <source>
        <dbReference type="EMBL" id="PMB99482.1"/>
    </source>
</evidence>
<dbReference type="HAMAP" id="MF_01113">
    <property type="entry name" value="DNApol_IV"/>
    <property type="match status" value="1"/>
</dbReference>
<dbReference type="PROSITE" id="PS50173">
    <property type="entry name" value="UMUC"/>
    <property type="match status" value="1"/>
</dbReference>
<organism evidence="6 7">
    <name type="scientific">Brevibacterium luteolum</name>
    <dbReference type="NCBI Taxonomy" id="199591"/>
    <lineage>
        <taxon>Bacteria</taxon>
        <taxon>Bacillati</taxon>
        <taxon>Actinomycetota</taxon>
        <taxon>Actinomycetes</taxon>
        <taxon>Micrococcales</taxon>
        <taxon>Brevibacteriaceae</taxon>
        <taxon>Brevibacterium</taxon>
    </lineage>
</organism>
<feature type="site" description="Substrate discrimination" evidence="4">
    <location>
        <position position="34"/>
    </location>
</feature>
<dbReference type="RefSeq" id="WP_102160568.1">
    <property type="nucleotide sequence ID" value="NZ_PNFZ01000001.1"/>
</dbReference>
<dbReference type="GO" id="GO:0000287">
    <property type="term" value="F:magnesium ion binding"/>
    <property type="evidence" value="ECO:0007669"/>
    <property type="project" value="UniProtKB-UniRule"/>
</dbReference>
<evidence type="ECO:0000313" key="7">
    <source>
        <dbReference type="Proteomes" id="UP000235703"/>
    </source>
</evidence>
<dbReference type="InterPro" id="IPR050116">
    <property type="entry name" value="DNA_polymerase-Y"/>
</dbReference>
<comment type="catalytic activity">
    <reaction evidence="3 4">
        <text>DNA(n) + a 2'-deoxyribonucleoside 5'-triphosphate = DNA(n+1) + diphosphate</text>
        <dbReference type="Rhea" id="RHEA:22508"/>
        <dbReference type="Rhea" id="RHEA-COMP:17339"/>
        <dbReference type="Rhea" id="RHEA-COMP:17340"/>
        <dbReference type="ChEBI" id="CHEBI:33019"/>
        <dbReference type="ChEBI" id="CHEBI:61560"/>
        <dbReference type="ChEBI" id="CHEBI:173112"/>
        <dbReference type="EC" id="2.7.7.7"/>
    </reaction>
</comment>
<keyword evidence="4" id="KW-0235">DNA replication</keyword>
<sequence length="416" mass="44667">MSRKQLARSGGDLAALGTDDTGCTMLHLDMDAFFVSVELLTRPELRGTPVIVGGRAGRGVCVSASYEAREYGIHAAMPMSRAVQLCPQATVIPPSRGAYSHYSRQVFEIIAEVTDEFTKVSVDEGYVDVTSALRRLGRPADIAAGLRAEITKRTGLTASIGVAATMVVAKLASARAKPDGLLVVPVARTQQFLAPMPIEALPGVGAKLQETLRRYGITTIGQLADADAGWAAQTLGSFGATVHGFACGIDSRTIHDSAKEHTVSAEHTFPADIADLPSLERELLRLANGVAGRLRREEIVTGTVGLKFRLHDFRTFSRQVTLPAPTDVAAEIHAALLPLLRRLYAEHREPVRLLGLRAADVIDRDAAGRQATLDEPDRSPRDAEVALDEVRRKFGNAVIGQASLLEPRRGETTDGQ</sequence>
<dbReference type="PANTHER" id="PTHR11076:SF33">
    <property type="entry name" value="DNA POLYMERASE KAPPA"/>
    <property type="match status" value="1"/>
</dbReference>
<dbReference type="SUPFAM" id="SSF56672">
    <property type="entry name" value="DNA/RNA polymerases"/>
    <property type="match status" value="1"/>
</dbReference>
<accession>A0A2N6PLA5</accession>
<dbReference type="PANTHER" id="PTHR11076">
    <property type="entry name" value="DNA REPAIR POLYMERASE UMUC / TRANSFERASE FAMILY MEMBER"/>
    <property type="match status" value="1"/>
</dbReference>
<dbReference type="EC" id="2.7.7.7" evidence="4"/>
<dbReference type="GO" id="GO:0003887">
    <property type="term" value="F:DNA-directed DNA polymerase activity"/>
    <property type="evidence" value="ECO:0007669"/>
    <property type="project" value="UniProtKB-UniRule"/>
</dbReference>
<dbReference type="InterPro" id="IPR017961">
    <property type="entry name" value="DNA_pol_Y-fam_little_finger"/>
</dbReference>
<dbReference type="Pfam" id="PF11799">
    <property type="entry name" value="IMS_C"/>
    <property type="match status" value="1"/>
</dbReference>
<feature type="domain" description="UmuC" evidence="5">
    <location>
        <begin position="25"/>
        <end position="205"/>
    </location>
</feature>
<dbReference type="EMBL" id="PNFZ01000001">
    <property type="protein sequence ID" value="PMB99482.1"/>
    <property type="molecule type" value="Genomic_DNA"/>
</dbReference>
<keyword evidence="4" id="KW-0963">Cytoplasm</keyword>
<comment type="cofactor">
    <cofactor evidence="4">
        <name>Mg(2+)</name>
        <dbReference type="ChEBI" id="CHEBI:18420"/>
    </cofactor>
    <text evidence="4">Binds 2 magnesium ions per subunit.</text>
</comment>
<dbReference type="Gene3D" id="1.10.150.20">
    <property type="entry name" value="5' to 3' exonuclease, C-terminal subdomain"/>
    <property type="match status" value="1"/>
</dbReference>
<dbReference type="InterPro" id="IPR036775">
    <property type="entry name" value="DNA_pol_Y-fam_lit_finger_sf"/>
</dbReference>
<keyword evidence="7" id="KW-1185">Reference proteome</keyword>
<gene>
    <name evidence="4" type="primary">dinB</name>
    <name evidence="6" type="ORF">CJ198_02920</name>
</gene>
<dbReference type="SUPFAM" id="SSF100879">
    <property type="entry name" value="Lesion bypass DNA polymerase (Y-family), little finger domain"/>
    <property type="match status" value="1"/>
</dbReference>
<comment type="function">
    <text evidence="2 4">Poorly processive, error-prone DNA polymerase involved in untargeted mutagenesis. Copies undamaged DNA at stalled replication forks, which arise in vivo from mismatched or misaligned primer ends. These misaligned primers can be extended by PolIV. Exhibits no 3'-5' exonuclease (proofreading) activity. May be involved in translesional synthesis, in conjunction with the beta clamp from PolIII.</text>
</comment>
<keyword evidence="4" id="KW-0227">DNA damage</keyword>
<comment type="caution">
    <text evidence="6">The sequence shown here is derived from an EMBL/GenBank/DDBJ whole genome shotgun (WGS) entry which is preliminary data.</text>
</comment>
<dbReference type="InterPro" id="IPR043128">
    <property type="entry name" value="Rev_trsase/Diguanyl_cyclase"/>
</dbReference>
<dbReference type="NCBIfam" id="NF002677">
    <property type="entry name" value="PRK02406.1"/>
    <property type="match status" value="1"/>
</dbReference>
<dbReference type="Pfam" id="PF00817">
    <property type="entry name" value="IMS"/>
    <property type="match status" value="1"/>
</dbReference>
<dbReference type="GO" id="GO:0042276">
    <property type="term" value="P:error-prone translesion synthesis"/>
    <property type="evidence" value="ECO:0007669"/>
    <property type="project" value="TreeGrafter"/>
</dbReference>
<dbReference type="InterPro" id="IPR024728">
    <property type="entry name" value="PolY_HhH_motif"/>
</dbReference>
<dbReference type="GO" id="GO:0009432">
    <property type="term" value="P:SOS response"/>
    <property type="evidence" value="ECO:0007669"/>
    <property type="project" value="TreeGrafter"/>
</dbReference>
<keyword evidence="4" id="KW-0808">Transferase</keyword>
<dbReference type="Pfam" id="PF11798">
    <property type="entry name" value="IMS_HHH"/>
    <property type="match status" value="1"/>
</dbReference>
<keyword evidence="4" id="KW-0548">Nucleotidyltransferase</keyword>
<dbReference type="GO" id="GO:0006281">
    <property type="term" value="P:DNA repair"/>
    <property type="evidence" value="ECO:0007669"/>
    <property type="project" value="UniProtKB-UniRule"/>
</dbReference>
<evidence type="ECO:0000256" key="1">
    <source>
        <dbReference type="ARBA" id="ARBA00010945"/>
    </source>
</evidence>
<name>A0A2N6PLA5_9MICO</name>
<dbReference type="Gene3D" id="3.30.70.270">
    <property type="match status" value="1"/>
</dbReference>
<evidence type="ECO:0000256" key="4">
    <source>
        <dbReference type="HAMAP-Rule" id="MF_01113"/>
    </source>
</evidence>
<reference evidence="6 7" key="1">
    <citation type="submission" date="2017-09" db="EMBL/GenBank/DDBJ databases">
        <title>Bacterial strain isolated from the female urinary microbiota.</title>
        <authorList>
            <person name="Thomas-White K."/>
            <person name="Kumar N."/>
            <person name="Forster S."/>
            <person name="Putonti C."/>
            <person name="Lawley T."/>
            <person name="Wolfe A.J."/>
        </authorList>
    </citation>
    <scope>NUCLEOTIDE SEQUENCE [LARGE SCALE GENOMIC DNA]</scope>
    <source>
        <strain evidence="6 7">UMB0680</strain>
    </source>
</reference>
<dbReference type="OrthoDB" id="9808813at2"/>
<keyword evidence="4" id="KW-0234">DNA repair</keyword>
<feature type="binding site" evidence="4">
    <location>
        <position position="29"/>
    </location>
    <ligand>
        <name>Mg(2+)</name>
        <dbReference type="ChEBI" id="CHEBI:18420"/>
    </ligand>
</feature>
<keyword evidence="4" id="KW-0238">DNA-binding</keyword>
<evidence type="ECO:0000256" key="3">
    <source>
        <dbReference type="ARBA" id="ARBA00049244"/>
    </source>
</evidence>